<evidence type="ECO:0000313" key="1">
    <source>
        <dbReference type="EMBL" id="CRK92363.1"/>
    </source>
</evidence>
<reference evidence="1 2" key="1">
    <citation type="submission" date="2015-04" db="EMBL/GenBank/DDBJ databases">
        <authorList>
            <person name="Syromyatnikov M.Y."/>
            <person name="Popov V.N."/>
        </authorList>
    </citation>
    <scope>NUCLEOTIDE SEQUENCE [LARGE SCALE GENOMIC DNA]</scope>
</reference>
<keyword evidence="2" id="KW-1185">Reference proteome</keyword>
<accession>A0A1J1HWJ5</accession>
<protein>
    <submittedName>
        <fullName evidence="1">CLUMA_CG005947, isoform A</fullName>
    </submittedName>
</protein>
<evidence type="ECO:0000313" key="2">
    <source>
        <dbReference type="Proteomes" id="UP000183832"/>
    </source>
</evidence>
<proteinExistence type="predicted"/>
<name>A0A1J1HWJ5_9DIPT</name>
<dbReference type="AlphaFoldDB" id="A0A1J1HWJ5"/>
<sequence>MFGFFMAKHILISHEVTTFGKDCAFSMHDLIIELHINIKLLVYCKLIPGNQKKQVHERKAEKFRTKNDSNLKDKKLKDMQVFKEFI</sequence>
<organism evidence="1 2">
    <name type="scientific">Clunio marinus</name>
    <dbReference type="NCBI Taxonomy" id="568069"/>
    <lineage>
        <taxon>Eukaryota</taxon>
        <taxon>Metazoa</taxon>
        <taxon>Ecdysozoa</taxon>
        <taxon>Arthropoda</taxon>
        <taxon>Hexapoda</taxon>
        <taxon>Insecta</taxon>
        <taxon>Pterygota</taxon>
        <taxon>Neoptera</taxon>
        <taxon>Endopterygota</taxon>
        <taxon>Diptera</taxon>
        <taxon>Nematocera</taxon>
        <taxon>Chironomoidea</taxon>
        <taxon>Chironomidae</taxon>
        <taxon>Clunio</taxon>
    </lineage>
</organism>
<dbReference type="Proteomes" id="UP000183832">
    <property type="component" value="Unassembled WGS sequence"/>
</dbReference>
<dbReference type="EMBL" id="CVRI01000026">
    <property type="protein sequence ID" value="CRK92363.1"/>
    <property type="molecule type" value="Genomic_DNA"/>
</dbReference>
<gene>
    <name evidence="1" type="ORF">CLUMA_CG005947</name>
</gene>